<dbReference type="EMBL" id="MSIF01000005">
    <property type="protein sequence ID" value="OLF11246.1"/>
    <property type="molecule type" value="Genomic_DNA"/>
</dbReference>
<feature type="transmembrane region" description="Helical" evidence="1">
    <location>
        <begin position="305"/>
        <end position="327"/>
    </location>
</feature>
<feature type="transmembrane region" description="Helical" evidence="1">
    <location>
        <begin position="280"/>
        <end position="298"/>
    </location>
</feature>
<dbReference type="OrthoDB" id="5242248at2"/>
<feature type="transmembrane region" description="Helical" evidence="1">
    <location>
        <begin position="227"/>
        <end position="260"/>
    </location>
</feature>
<feature type="transmembrane region" description="Helical" evidence="1">
    <location>
        <begin position="99"/>
        <end position="118"/>
    </location>
</feature>
<dbReference type="RefSeq" id="WP_075133407.1">
    <property type="nucleotide sequence ID" value="NZ_MSIF01000005.1"/>
</dbReference>
<feature type="transmembrane region" description="Helical" evidence="1">
    <location>
        <begin position="192"/>
        <end position="215"/>
    </location>
</feature>
<keyword evidence="1" id="KW-1133">Transmembrane helix</keyword>
<name>A0A7Z0WP03_9PSEU</name>
<evidence type="ECO:0000313" key="2">
    <source>
        <dbReference type="EMBL" id="OLF11246.1"/>
    </source>
</evidence>
<proteinExistence type="predicted"/>
<dbReference type="Proteomes" id="UP000185696">
    <property type="component" value="Unassembled WGS sequence"/>
</dbReference>
<keyword evidence="1" id="KW-0812">Transmembrane</keyword>
<feature type="transmembrane region" description="Helical" evidence="1">
    <location>
        <begin position="60"/>
        <end position="87"/>
    </location>
</feature>
<feature type="transmembrane region" description="Helical" evidence="1">
    <location>
        <begin position="411"/>
        <end position="427"/>
    </location>
</feature>
<evidence type="ECO:0000313" key="3">
    <source>
        <dbReference type="Proteomes" id="UP000185696"/>
    </source>
</evidence>
<dbReference type="AlphaFoldDB" id="A0A7Z0WP03"/>
<evidence type="ECO:0008006" key="4">
    <source>
        <dbReference type="Google" id="ProtNLM"/>
    </source>
</evidence>
<keyword evidence="1" id="KW-0472">Membrane</keyword>
<organism evidence="2 3">
    <name type="scientific">Actinophytocola xinjiangensis</name>
    <dbReference type="NCBI Taxonomy" id="485602"/>
    <lineage>
        <taxon>Bacteria</taxon>
        <taxon>Bacillati</taxon>
        <taxon>Actinomycetota</taxon>
        <taxon>Actinomycetes</taxon>
        <taxon>Pseudonocardiales</taxon>
        <taxon>Pseudonocardiaceae</taxon>
    </lineage>
</organism>
<feature type="transmembrane region" description="Helical" evidence="1">
    <location>
        <begin position="347"/>
        <end position="370"/>
    </location>
</feature>
<comment type="caution">
    <text evidence="2">The sequence shown here is derived from an EMBL/GenBank/DDBJ whole genome shotgun (WGS) entry which is preliminary data.</text>
</comment>
<accession>A0A7Z0WP03</accession>
<reference evidence="2 3" key="1">
    <citation type="submission" date="2016-12" db="EMBL/GenBank/DDBJ databases">
        <title>The draft genome sequence of Actinophytocola xinjiangensis.</title>
        <authorList>
            <person name="Wang W."/>
            <person name="Yuan L."/>
        </authorList>
    </citation>
    <scope>NUCLEOTIDE SEQUENCE [LARGE SCALE GENOMIC DNA]</scope>
    <source>
        <strain evidence="2 3">CGMCC 4.4663</strain>
    </source>
</reference>
<protein>
    <recommendedName>
        <fullName evidence="4">Integral membrane protein</fullName>
    </recommendedName>
</protein>
<feature type="transmembrane region" description="Helical" evidence="1">
    <location>
        <begin position="382"/>
        <end position="399"/>
    </location>
</feature>
<feature type="transmembrane region" description="Helical" evidence="1">
    <location>
        <begin position="20"/>
        <end position="40"/>
    </location>
</feature>
<evidence type="ECO:0000256" key="1">
    <source>
        <dbReference type="SAM" id="Phobius"/>
    </source>
</evidence>
<feature type="transmembrane region" description="Helical" evidence="1">
    <location>
        <begin position="434"/>
        <end position="451"/>
    </location>
</feature>
<keyword evidence="3" id="KW-1185">Reference proteome</keyword>
<gene>
    <name evidence="2" type="ORF">BLA60_14135</name>
</gene>
<sequence length="454" mass="47866">MPTVPTRHRPPARTGARADLIAGTAAWVLVAVALAVGMLTDARLYGGAQFPNASPRFGEYPVLAHLAPHLGPGTPLAVLLAVAVVAWGPTLARRLRWRVLLATAYLTSLAWILALALVDGWRQGVVHRLATRDEYLYEVPGITDIPTMLRTFTTRILSQQPDSWTTHVSGHPPGATLTFVWLDRIGLGGPTAAALVCVAVAALVAVAVPVTVAALGRADLARAAVPFVCLLPGAVWLGVSADAMFAGVAAVGVMLVALGAARGVMPLCAAGGAVLGWSVFLSYGLVLMAPVALAVVWVTRCWRALAHAVPAALAVAAVFALAGFWWPEGYELVVRRYYEGIGAVRPYWYWVWANLACLALVVGPAAAAGLRRAAPRFLTPRPDPVVALVAAAALAVVAADLSGLSKAETERIWLPFAVWLVVAAALLPRASWRWWLAAQAATALAVNHLLLTNW</sequence>